<keyword evidence="3" id="KW-1185">Reference proteome</keyword>
<keyword evidence="1" id="KW-0812">Transmembrane</keyword>
<protein>
    <submittedName>
        <fullName evidence="2">Uncharacterized protein</fullName>
    </submittedName>
</protein>
<sequence length="99" mass="10665">MGILVVGGVLLGMVLGRYLKVLVLVPVCGILVVLLLSRPVPAVHSLTYPLLEIGVLLFSLQIGYAVGLLSTKLRPFMQRSRGVWAPGFQAGLRSMHLKS</sequence>
<keyword evidence="1" id="KW-0472">Membrane</keyword>
<dbReference type="EMBL" id="FOSN01000008">
    <property type="protein sequence ID" value="SFK45255.1"/>
    <property type="molecule type" value="Genomic_DNA"/>
</dbReference>
<evidence type="ECO:0000313" key="3">
    <source>
        <dbReference type="Proteomes" id="UP000198755"/>
    </source>
</evidence>
<name>A0A1I3ZMJ6_9HYPH</name>
<gene>
    <name evidence="2" type="ORF">SAMN05444581_10854</name>
</gene>
<evidence type="ECO:0000313" key="2">
    <source>
        <dbReference type="EMBL" id="SFK45255.1"/>
    </source>
</evidence>
<feature type="transmembrane region" description="Helical" evidence="1">
    <location>
        <begin position="46"/>
        <end position="69"/>
    </location>
</feature>
<keyword evidence="1" id="KW-1133">Transmembrane helix</keyword>
<evidence type="ECO:0000256" key="1">
    <source>
        <dbReference type="SAM" id="Phobius"/>
    </source>
</evidence>
<organism evidence="2 3">
    <name type="scientific">Methylocapsa palsarum</name>
    <dbReference type="NCBI Taxonomy" id="1612308"/>
    <lineage>
        <taxon>Bacteria</taxon>
        <taxon>Pseudomonadati</taxon>
        <taxon>Pseudomonadota</taxon>
        <taxon>Alphaproteobacteria</taxon>
        <taxon>Hyphomicrobiales</taxon>
        <taxon>Beijerinckiaceae</taxon>
        <taxon>Methylocapsa</taxon>
    </lineage>
</organism>
<dbReference type="AlphaFoldDB" id="A0A1I3ZMJ6"/>
<reference evidence="2 3" key="1">
    <citation type="submission" date="2016-10" db="EMBL/GenBank/DDBJ databases">
        <authorList>
            <person name="de Groot N.N."/>
        </authorList>
    </citation>
    <scope>NUCLEOTIDE SEQUENCE [LARGE SCALE GENOMIC DNA]</scope>
    <source>
        <strain evidence="2 3">NE2</strain>
    </source>
</reference>
<dbReference type="Proteomes" id="UP000198755">
    <property type="component" value="Unassembled WGS sequence"/>
</dbReference>
<accession>A0A1I3ZMJ6</accession>
<proteinExistence type="predicted"/>
<dbReference type="RefSeq" id="WP_139223589.1">
    <property type="nucleotide sequence ID" value="NZ_FOSN01000008.1"/>
</dbReference>
<feature type="transmembrane region" description="Helical" evidence="1">
    <location>
        <begin position="21"/>
        <end position="40"/>
    </location>
</feature>